<evidence type="ECO:0000256" key="4">
    <source>
        <dbReference type="ARBA" id="ARBA00011857"/>
    </source>
</evidence>
<dbReference type="PROSITE" id="PS00860">
    <property type="entry name" value="GTP_CYCLOHYDROL_1_2"/>
    <property type="match status" value="1"/>
</dbReference>
<evidence type="ECO:0000256" key="5">
    <source>
        <dbReference type="ARBA" id="ARBA00022563"/>
    </source>
</evidence>
<dbReference type="PANTHER" id="PTHR11109">
    <property type="entry name" value="GTP CYCLOHYDROLASE I"/>
    <property type="match status" value="1"/>
</dbReference>
<name>A0A6L2ZLM5_9ENTR</name>
<evidence type="ECO:0000313" key="11">
    <source>
        <dbReference type="Proteomes" id="UP000504714"/>
    </source>
</evidence>
<dbReference type="NCBIfam" id="NF006826">
    <property type="entry name" value="PRK09347.1-3"/>
    <property type="match status" value="1"/>
</dbReference>
<evidence type="ECO:0000256" key="8">
    <source>
        <dbReference type="SAM" id="MobiDB-lite"/>
    </source>
</evidence>
<accession>A0A6L2ZLM5</accession>
<evidence type="ECO:0000256" key="6">
    <source>
        <dbReference type="ARBA" id="ARBA00022801"/>
    </source>
</evidence>
<keyword evidence="7" id="KW-0547">Nucleotide-binding</keyword>
<dbReference type="GO" id="GO:0005737">
    <property type="term" value="C:cytoplasm"/>
    <property type="evidence" value="ECO:0007669"/>
    <property type="project" value="TreeGrafter"/>
</dbReference>
<reference evidence="10 11" key="1">
    <citation type="submission" date="2020-06" db="EMBL/GenBank/DDBJ databases">
        <title>The genome sequence of Candidatus Regiella insecticola strain Tut.</title>
        <authorList>
            <person name="Nikoh N."/>
            <person name="Tsuchida T."/>
            <person name="Koga R."/>
            <person name="Oshima K."/>
            <person name="Hattori M."/>
            <person name="Fukatsu T."/>
        </authorList>
    </citation>
    <scope>NUCLEOTIDE SEQUENCE [LARGE SCALE GENOMIC DNA]</scope>
    <source>
        <strain evidence="10 11">Tut</strain>
    </source>
</reference>
<comment type="similarity">
    <text evidence="3 7">Belongs to the GTP cyclohydrolase I family.</text>
</comment>
<organism evidence="10 11">
    <name type="scientific">Candidatus Regiella insecticola</name>
    <dbReference type="NCBI Taxonomy" id="138073"/>
    <lineage>
        <taxon>Bacteria</taxon>
        <taxon>Pseudomonadati</taxon>
        <taxon>Pseudomonadota</taxon>
        <taxon>Gammaproteobacteria</taxon>
        <taxon>Enterobacterales</taxon>
        <taxon>Enterobacteriaceae</taxon>
        <taxon>aphid secondary symbionts</taxon>
        <taxon>Candidatus Regiella</taxon>
    </lineage>
</organism>
<dbReference type="InterPro" id="IPR043133">
    <property type="entry name" value="GTP-CH-I_C/QueF"/>
</dbReference>
<comment type="pathway">
    <text evidence="2 7">Cofactor biosynthesis; 7,8-dihydroneopterin triphosphate biosynthesis; 7,8-dihydroneopterin triphosphate from GTP: step 1/1.</text>
</comment>
<dbReference type="PROSITE" id="PS00859">
    <property type="entry name" value="GTP_CYCLOHYDROL_1_1"/>
    <property type="match status" value="1"/>
</dbReference>
<sequence>MPLLSEETSQINKKVEKMNKEAEKVRDALKKEGLETPLSGKVLDAKTRKKRIEKRMKEIMQLLNLNLNDDSLAETPNRIAKMYVDEIFSGLDYANFPKITLIENKMKINEMITVRNITLTSTCEHHFVAIDGKATVSYIPENCIIGLSKINRIVRFFAQRPQVQERLTQQIFLALKTLLNTENIAVSIDAVHFCVKARGICDATSATTTTSLGGLFKSNQSTRQEFLRAVNNND</sequence>
<evidence type="ECO:0000256" key="7">
    <source>
        <dbReference type="HAMAP-Rule" id="MF_00223"/>
    </source>
</evidence>
<dbReference type="GO" id="GO:0006729">
    <property type="term" value="P:tetrahydrobiopterin biosynthetic process"/>
    <property type="evidence" value="ECO:0007669"/>
    <property type="project" value="TreeGrafter"/>
</dbReference>
<keyword evidence="7" id="KW-0342">GTP-binding</keyword>
<dbReference type="AlphaFoldDB" id="A0A6L2ZLM5"/>
<protein>
    <recommendedName>
        <fullName evidence="7">GTP cyclohydrolase 1</fullName>
        <ecNumber evidence="7">3.5.4.16</ecNumber>
    </recommendedName>
    <alternativeName>
        <fullName evidence="7">GTP cyclohydrolase I</fullName>
        <shortName evidence="7">GTP-CH-I</shortName>
    </alternativeName>
</protein>
<dbReference type="FunFam" id="3.30.1130.10:FF:000001">
    <property type="entry name" value="GTP cyclohydrolase 1"/>
    <property type="match status" value="1"/>
</dbReference>
<keyword evidence="7" id="KW-0862">Zinc</keyword>
<proteinExistence type="inferred from homology"/>
<dbReference type="InterPro" id="IPR043134">
    <property type="entry name" value="GTP-CH-I_N"/>
</dbReference>
<dbReference type="Proteomes" id="UP000504714">
    <property type="component" value="Unassembled WGS sequence"/>
</dbReference>
<feature type="binding site" evidence="7">
    <location>
        <position position="123"/>
    </location>
    <ligand>
        <name>Zn(2+)</name>
        <dbReference type="ChEBI" id="CHEBI:29105"/>
    </ligand>
</feature>
<comment type="subunit">
    <text evidence="4">Toroid-shaped homodecamer, composed of two pentamers of five dimers.</text>
</comment>
<dbReference type="GO" id="GO:0006730">
    <property type="term" value="P:one-carbon metabolic process"/>
    <property type="evidence" value="ECO:0007669"/>
    <property type="project" value="UniProtKB-UniRule"/>
</dbReference>
<evidence type="ECO:0000256" key="3">
    <source>
        <dbReference type="ARBA" id="ARBA00008085"/>
    </source>
</evidence>
<dbReference type="UniPathway" id="UPA00848">
    <property type="reaction ID" value="UER00151"/>
</dbReference>
<dbReference type="PANTHER" id="PTHR11109:SF7">
    <property type="entry name" value="GTP CYCLOHYDROLASE 1"/>
    <property type="match status" value="1"/>
</dbReference>
<dbReference type="Gene3D" id="1.10.286.10">
    <property type="match status" value="1"/>
</dbReference>
<dbReference type="Gene3D" id="3.30.1130.10">
    <property type="match status" value="1"/>
</dbReference>
<feature type="region of interest" description="Disordered" evidence="8">
    <location>
        <begin position="1"/>
        <end position="20"/>
    </location>
</feature>
<feature type="binding site" evidence="7">
    <location>
        <position position="126"/>
    </location>
    <ligand>
        <name>Zn(2+)</name>
        <dbReference type="ChEBI" id="CHEBI:29105"/>
    </ligand>
</feature>
<keyword evidence="7" id="KW-0479">Metal-binding</keyword>
<comment type="subunit">
    <text evidence="7">Homopolymer.</text>
</comment>
<keyword evidence="6 7" id="KW-0378">Hydrolase</keyword>
<keyword evidence="5 7" id="KW-0554">One-carbon metabolism</keyword>
<dbReference type="GO" id="GO:0008270">
    <property type="term" value="F:zinc ion binding"/>
    <property type="evidence" value="ECO:0007669"/>
    <property type="project" value="UniProtKB-UniRule"/>
</dbReference>
<dbReference type="EC" id="3.5.4.16" evidence="7"/>
<comment type="catalytic activity">
    <reaction evidence="1 7">
        <text>GTP + H2O = 7,8-dihydroneopterin 3'-triphosphate + formate + H(+)</text>
        <dbReference type="Rhea" id="RHEA:17473"/>
        <dbReference type="ChEBI" id="CHEBI:15377"/>
        <dbReference type="ChEBI" id="CHEBI:15378"/>
        <dbReference type="ChEBI" id="CHEBI:15740"/>
        <dbReference type="ChEBI" id="CHEBI:37565"/>
        <dbReference type="ChEBI" id="CHEBI:58462"/>
        <dbReference type="EC" id="3.5.4.16"/>
    </reaction>
</comment>
<dbReference type="GO" id="GO:0005525">
    <property type="term" value="F:GTP binding"/>
    <property type="evidence" value="ECO:0007669"/>
    <property type="project" value="UniProtKB-KW"/>
</dbReference>
<dbReference type="NCBIfam" id="TIGR00063">
    <property type="entry name" value="folE"/>
    <property type="match status" value="1"/>
</dbReference>
<dbReference type="EMBL" id="BLXO01000001">
    <property type="protein sequence ID" value="GFN45260.1"/>
    <property type="molecule type" value="Genomic_DNA"/>
</dbReference>
<evidence type="ECO:0000256" key="1">
    <source>
        <dbReference type="ARBA" id="ARBA00001052"/>
    </source>
</evidence>
<dbReference type="Pfam" id="PF01227">
    <property type="entry name" value="GTP_cyclohydroI"/>
    <property type="match status" value="1"/>
</dbReference>
<feature type="binding site" evidence="7">
    <location>
        <position position="194"/>
    </location>
    <ligand>
        <name>Zn(2+)</name>
        <dbReference type="ChEBI" id="CHEBI:29105"/>
    </ligand>
</feature>
<dbReference type="SUPFAM" id="SSF55620">
    <property type="entry name" value="Tetrahydrobiopterin biosynthesis enzymes-like"/>
    <property type="match status" value="1"/>
</dbReference>
<dbReference type="GO" id="GO:0046654">
    <property type="term" value="P:tetrahydrofolate biosynthetic process"/>
    <property type="evidence" value="ECO:0007669"/>
    <property type="project" value="UniProtKB-UniRule"/>
</dbReference>
<dbReference type="InterPro" id="IPR018234">
    <property type="entry name" value="GTP_CycHdrlase_I_CS"/>
</dbReference>
<evidence type="ECO:0000313" key="10">
    <source>
        <dbReference type="EMBL" id="GFN45260.1"/>
    </source>
</evidence>
<dbReference type="InterPro" id="IPR020602">
    <property type="entry name" value="GTP_CycHdrlase_I_dom"/>
</dbReference>
<evidence type="ECO:0000256" key="2">
    <source>
        <dbReference type="ARBA" id="ARBA00005080"/>
    </source>
</evidence>
<feature type="domain" description="GTP cyclohydrolase I" evidence="9">
    <location>
        <begin position="52"/>
        <end position="230"/>
    </location>
</feature>
<dbReference type="NCBIfam" id="NF006824">
    <property type="entry name" value="PRK09347.1-1"/>
    <property type="match status" value="1"/>
</dbReference>
<gene>
    <name evidence="7 10" type="primary">folE</name>
    <name evidence="10" type="ORF">RINTU1_03280</name>
</gene>
<comment type="caution">
    <text evidence="10">The sequence shown here is derived from an EMBL/GenBank/DDBJ whole genome shotgun (WGS) entry which is preliminary data.</text>
</comment>
<evidence type="ECO:0000259" key="9">
    <source>
        <dbReference type="Pfam" id="PF01227"/>
    </source>
</evidence>
<dbReference type="InterPro" id="IPR001474">
    <property type="entry name" value="GTP_CycHdrlase_I"/>
</dbReference>
<dbReference type="HAMAP" id="MF_00223">
    <property type="entry name" value="FolE"/>
    <property type="match status" value="1"/>
</dbReference>
<dbReference type="GO" id="GO:0003934">
    <property type="term" value="F:GTP cyclohydrolase I activity"/>
    <property type="evidence" value="ECO:0007669"/>
    <property type="project" value="UniProtKB-UniRule"/>
</dbReference>
<feature type="compositionally biased region" description="Polar residues" evidence="8">
    <location>
        <begin position="1"/>
        <end position="12"/>
    </location>
</feature>